<accession>M5RPY4</accession>
<gene>
    <name evidence="1" type="ORF">RMSM_01728</name>
</gene>
<keyword evidence="2" id="KW-1185">Reference proteome</keyword>
<organism evidence="1 2">
    <name type="scientific">Rhodopirellula maiorica SM1</name>
    <dbReference type="NCBI Taxonomy" id="1265738"/>
    <lineage>
        <taxon>Bacteria</taxon>
        <taxon>Pseudomonadati</taxon>
        <taxon>Planctomycetota</taxon>
        <taxon>Planctomycetia</taxon>
        <taxon>Pirellulales</taxon>
        <taxon>Pirellulaceae</taxon>
        <taxon>Novipirellula</taxon>
    </lineage>
</organism>
<dbReference type="OrthoDB" id="262317at2"/>
<proteinExistence type="predicted"/>
<dbReference type="PATRIC" id="fig|1265738.3.peg.1723"/>
<dbReference type="EMBL" id="ANOG01000255">
    <property type="protein sequence ID" value="EMI21345.1"/>
    <property type="molecule type" value="Genomic_DNA"/>
</dbReference>
<evidence type="ECO:0000313" key="1">
    <source>
        <dbReference type="EMBL" id="EMI21345.1"/>
    </source>
</evidence>
<comment type="caution">
    <text evidence="1">The sequence shown here is derived from an EMBL/GenBank/DDBJ whole genome shotgun (WGS) entry which is preliminary data.</text>
</comment>
<sequence>MKYDAEHVLWNPIAIQTDRKGSLSHKQLGRQLTSLRYSDGTLVLRDPALTGAEIMREIVIEFAKLDDVALRWVREVSGIASDDTVFWNGNDVCVSKGSAGGDN</sequence>
<protein>
    <submittedName>
        <fullName evidence="1">Uncharacterized protein</fullName>
    </submittedName>
</protein>
<evidence type="ECO:0000313" key="2">
    <source>
        <dbReference type="Proteomes" id="UP000011991"/>
    </source>
</evidence>
<reference evidence="1 2" key="1">
    <citation type="journal article" date="2013" name="Mar. Genomics">
        <title>Expression of sulfatases in Rhodopirellula baltica and the diversity of sulfatases in the genus Rhodopirellula.</title>
        <authorList>
            <person name="Wegner C.E."/>
            <person name="Richter-Heitmann T."/>
            <person name="Klindworth A."/>
            <person name="Klockow C."/>
            <person name="Richter M."/>
            <person name="Achstetter T."/>
            <person name="Glockner F.O."/>
            <person name="Harder J."/>
        </authorList>
    </citation>
    <scope>NUCLEOTIDE SEQUENCE [LARGE SCALE GENOMIC DNA]</scope>
    <source>
        <strain evidence="1 2">SM1</strain>
    </source>
</reference>
<dbReference type="AlphaFoldDB" id="M5RPY4"/>
<name>M5RPY4_9BACT</name>
<dbReference type="Proteomes" id="UP000011991">
    <property type="component" value="Unassembled WGS sequence"/>
</dbReference>